<sequence>MRWTALFALILTIGGTAYEYVPCGQYPTTITSLDHATCIPEHFFGYADHNYVPWSHGSNCTSTVDVYTSCTCQDGNGVTGHNYCVYNVSRTLDDNTANVTIGLCGVGGRCYVYDFKAFMEVDLRNLQLAKRLNMFPLPPCVAPDLEVVAGIKVAAGCEFFCYGRQNKDINDGRICALEWYSGAISGEPIVTLTGSCHNGICRTSGLYDFPMQGKCHDSERYQHYGALLDKCTYKCPNGSEMQRPDFLACLFRKNLLRRETCLVCA</sequence>
<evidence type="ECO:0000256" key="1">
    <source>
        <dbReference type="SAM" id="SignalP"/>
    </source>
</evidence>
<dbReference type="AlphaFoldDB" id="A0A023G3A8"/>
<proteinExistence type="evidence at transcript level"/>
<reference evidence="2" key="1">
    <citation type="submission" date="2014-03" db="EMBL/GenBank/DDBJ databases">
        <title>The sialotranscriptome of Amblyomma triste, Amblyomma parvum and Amblyomma cajennense ticks, uncovered by 454-based RNA-seq.</title>
        <authorList>
            <person name="Garcia G.R."/>
            <person name="Gardinassi L.G."/>
            <person name="Ribeiro J.M."/>
            <person name="Anatriello E."/>
            <person name="Ferreira B.R."/>
            <person name="Moreira H.N."/>
            <person name="Mafra C."/>
            <person name="Olegario M.M."/>
            <person name="Szabo P.J."/>
            <person name="Miranda-Santos I.K."/>
            <person name="Maruyama S.R."/>
        </authorList>
    </citation>
    <scope>NUCLEOTIDE SEQUENCE</scope>
    <source>
        <strain evidence="2">Mato Grasso do Sul</strain>
        <tissue evidence="2">Salivary glands</tissue>
    </source>
</reference>
<keyword evidence="1" id="KW-0732">Signal</keyword>
<name>A0A023G3A8_AMBTT</name>
<protein>
    <submittedName>
        <fullName evidence="2">Putative secreted protein</fullName>
    </submittedName>
</protein>
<feature type="signal peptide" evidence="1">
    <location>
        <begin position="1"/>
        <end position="18"/>
    </location>
</feature>
<accession>A0A023G3A8</accession>
<evidence type="ECO:0000313" key="2">
    <source>
        <dbReference type="EMBL" id="JAC28269.1"/>
    </source>
</evidence>
<feature type="chain" id="PRO_5001516745" evidence="1">
    <location>
        <begin position="19"/>
        <end position="265"/>
    </location>
</feature>
<dbReference type="EMBL" id="GBBM01007149">
    <property type="protein sequence ID" value="JAC28269.1"/>
    <property type="molecule type" value="mRNA"/>
</dbReference>
<organism evidence="2">
    <name type="scientific">Amblyomma triste</name>
    <name type="common">Neotropical tick</name>
    <dbReference type="NCBI Taxonomy" id="251400"/>
    <lineage>
        <taxon>Eukaryota</taxon>
        <taxon>Metazoa</taxon>
        <taxon>Ecdysozoa</taxon>
        <taxon>Arthropoda</taxon>
        <taxon>Chelicerata</taxon>
        <taxon>Arachnida</taxon>
        <taxon>Acari</taxon>
        <taxon>Parasitiformes</taxon>
        <taxon>Ixodida</taxon>
        <taxon>Ixodoidea</taxon>
        <taxon>Ixodidae</taxon>
        <taxon>Amblyomminae</taxon>
        <taxon>Amblyomma</taxon>
    </lineage>
</organism>